<evidence type="ECO:0000256" key="1">
    <source>
        <dbReference type="ARBA" id="ARBA00024204"/>
    </source>
</evidence>
<dbReference type="EMBL" id="IACF01000268">
    <property type="protein sequence ID" value="LAB66062.1"/>
    <property type="molecule type" value="mRNA"/>
</dbReference>
<reference evidence="5" key="1">
    <citation type="submission" date="2017-11" db="EMBL/GenBank/DDBJ databases">
        <title>The sensing device of the deep-sea amphipod.</title>
        <authorList>
            <person name="Kobayashi H."/>
            <person name="Nagahama T."/>
            <person name="Arai W."/>
            <person name="Sasagawa Y."/>
            <person name="Umeda M."/>
            <person name="Hayashi T."/>
            <person name="Nikaido I."/>
            <person name="Watanabe H."/>
            <person name="Oguri K."/>
            <person name="Kitazato H."/>
            <person name="Fujioka K."/>
            <person name="Kido Y."/>
            <person name="Takami H."/>
        </authorList>
    </citation>
    <scope>NUCLEOTIDE SEQUENCE</scope>
    <source>
        <tissue evidence="5">Whole body</tissue>
    </source>
</reference>
<dbReference type="Pfam" id="PF09774">
    <property type="entry name" value="MIX23"/>
    <property type="match status" value="1"/>
</dbReference>
<dbReference type="AlphaFoldDB" id="A0A2P2HWD3"/>
<accession>A0A2P2HWD3</accession>
<dbReference type="InterPro" id="IPR019171">
    <property type="entry name" value="MIX23"/>
</dbReference>
<evidence type="ECO:0000256" key="2">
    <source>
        <dbReference type="ARBA" id="ARBA00024228"/>
    </source>
</evidence>
<name>A0A2P2HWD3_9CRUS</name>
<dbReference type="PANTHER" id="PTHR31905">
    <property type="entry name" value="COILED-COIL DOMAIN-CONTAINING PROTEIN 58"/>
    <property type="match status" value="1"/>
</dbReference>
<evidence type="ECO:0000256" key="3">
    <source>
        <dbReference type="ARBA" id="ARBA00030733"/>
    </source>
</evidence>
<proteinExistence type="evidence at transcript level"/>
<organism evidence="4">
    <name type="scientific">Hirondellea gigas</name>
    <dbReference type="NCBI Taxonomy" id="1518452"/>
    <lineage>
        <taxon>Eukaryota</taxon>
        <taxon>Metazoa</taxon>
        <taxon>Ecdysozoa</taxon>
        <taxon>Arthropoda</taxon>
        <taxon>Crustacea</taxon>
        <taxon>Multicrustacea</taxon>
        <taxon>Malacostraca</taxon>
        <taxon>Eumalacostraca</taxon>
        <taxon>Peracarida</taxon>
        <taxon>Amphipoda</taxon>
        <taxon>Amphilochidea</taxon>
        <taxon>Lysianassida</taxon>
        <taxon>Lysianassidira</taxon>
        <taxon>Lysianassoidea</taxon>
        <taxon>Lysianassidae</taxon>
        <taxon>Hirondellea</taxon>
    </lineage>
</organism>
<sequence>MAAENNMCCEDVQFLLQNLRMVDDKIIYALNLATPSQSFHSKVKPAEQCEKLFLQISANYKERGDLLNKCLQSTTARLTQLTAGDPAADPQLKRKIKHERSKVREFRNEIGIEEILRERGRNVFSDKCRQHYRGYEGW</sequence>
<evidence type="ECO:0000313" key="4">
    <source>
        <dbReference type="EMBL" id="LAB66062.1"/>
    </source>
</evidence>
<reference evidence="4" key="2">
    <citation type="journal article" date="2018" name="Biosci. Biotechnol. Biochem.">
        <title>Polysaccharide hydrolase of the hadal zone amphipods Hirondellea gigas.</title>
        <authorList>
            <person name="Kobayashi H."/>
            <person name="Nagahama T."/>
            <person name="Arai W."/>
            <person name="Sasagawa Y."/>
            <person name="Umeda M."/>
            <person name="Hayashi T."/>
            <person name="Nikaido I."/>
            <person name="Watanabe H."/>
            <person name="Oguri K."/>
            <person name="Kitazato H."/>
            <person name="Fujioka K."/>
            <person name="Kido Y."/>
            <person name="Takami H."/>
        </authorList>
    </citation>
    <scope>NUCLEOTIDE SEQUENCE</scope>
    <source>
        <tissue evidence="4">Whole body</tissue>
    </source>
</reference>
<dbReference type="PANTHER" id="PTHR31905:SF2">
    <property type="entry name" value="PROTEIN MIX23"/>
    <property type="match status" value="1"/>
</dbReference>
<evidence type="ECO:0000313" key="5">
    <source>
        <dbReference type="EMBL" id="LAC19901.1"/>
    </source>
</evidence>
<dbReference type="EMBL" id="IACT01000490">
    <property type="protein sequence ID" value="LAC19901.1"/>
    <property type="molecule type" value="mRNA"/>
</dbReference>
<comment type="similarity">
    <text evidence="1">Belongs to the MIX23 family.</text>
</comment>
<protein>
    <recommendedName>
        <fullName evidence="2">Protein MIX23</fullName>
    </recommendedName>
    <alternativeName>
        <fullName evidence="3">Coiled-coil domain-containing protein 58</fullName>
    </alternativeName>
</protein>
<dbReference type="GO" id="GO:0005758">
    <property type="term" value="C:mitochondrial intermembrane space"/>
    <property type="evidence" value="ECO:0007669"/>
    <property type="project" value="InterPro"/>
</dbReference>